<reference evidence="2" key="3">
    <citation type="journal article" date="2017" name="Nature">
        <title>Genome sequence of the progenitor of the wheat D genome Aegilops tauschii.</title>
        <authorList>
            <person name="Luo M.C."/>
            <person name="Gu Y.Q."/>
            <person name="Puiu D."/>
            <person name="Wang H."/>
            <person name="Twardziok S.O."/>
            <person name="Deal K.R."/>
            <person name="Huo N."/>
            <person name="Zhu T."/>
            <person name="Wang L."/>
            <person name="Wang Y."/>
            <person name="McGuire P.E."/>
            <person name="Liu S."/>
            <person name="Long H."/>
            <person name="Ramasamy R.K."/>
            <person name="Rodriguez J.C."/>
            <person name="Van S.L."/>
            <person name="Yuan L."/>
            <person name="Wang Z."/>
            <person name="Xia Z."/>
            <person name="Xiao L."/>
            <person name="Anderson O.D."/>
            <person name="Ouyang S."/>
            <person name="Liang Y."/>
            <person name="Zimin A.V."/>
            <person name="Pertea G."/>
            <person name="Qi P."/>
            <person name="Bennetzen J.L."/>
            <person name="Dai X."/>
            <person name="Dawson M.W."/>
            <person name="Muller H.G."/>
            <person name="Kugler K."/>
            <person name="Rivarola-Duarte L."/>
            <person name="Spannagl M."/>
            <person name="Mayer K.F.X."/>
            <person name="Lu F.H."/>
            <person name="Bevan M.W."/>
            <person name="Leroy P."/>
            <person name="Li P."/>
            <person name="You F.M."/>
            <person name="Sun Q."/>
            <person name="Liu Z."/>
            <person name="Lyons E."/>
            <person name="Wicker T."/>
            <person name="Salzberg S.L."/>
            <person name="Devos K.M."/>
            <person name="Dvorak J."/>
        </authorList>
    </citation>
    <scope>NUCLEOTIDE SEQUENCE [LARGE SCALE GENOMIC DNA]</scope>
    <source>
        <strain evidence="2">cv. AL8/78</strain>
    </source>
</reference>
<keyword evidence="3" id="KW-1185">Reference proteome</keyword>
<protein>
    <submittedName>
        <fullName evidence="2">Uncharacterized protein</fullName>
    </submittedName>
</protein>
<feature type="region of interest" description="Disordered" evidence="1">
    <location>
        <begin position="1"/>
        <end position="98"/>
    </location>
</feature>
<accession>A0A453BRF8</accession>
<dbReference type="Proteomes" id="UP000015105">
    <property type="component" value="Chromosome 2D"/>
</dbReference>
<reference evidence="3" key="2">
    <citation type="journal article" date="2017" name="Nat. Plants">
        <title>The Aegilops tauschii genome reveals multiple impacts of transposons.</title>
        <authorList>
            <person name="Zhao G."/>
            <person name="Zou C."/>
            <person name="Li K."/>
            <person name="Wang K."/>
            <person name="Li T."/>
            <person name="Gao L."/>
            <person name="Zhang X."/>
            <person name="Wang H."/>
            <person name="Yang Z."/>
            <person name="Liu X."/>
            <person name="Jiang W."/>
            <person name="Mao L."/>
            <person name="Kong X."/>
            <person name="Jiao Y."/>
            <person name="Jia J."/>
        </authorList>
    </citation>
    <scope>NUCLEOTIDE SEQUENCE [LARGE SCALE GENOMIC DNA]</scope>
    <source>
        <strain evidence="3">cv. AL8/78</strain>
    </source>
</reference>
<reference evidence="3" key="1">
    <citation type="journal article" date="2014" name="Science">
        <title>Ancient hybridizations among the ancestral genomes of bread wheat.</title>
        <authorList>
            <consortium name="International Wheat Genome Sequencing Consortium,"/>
            <person name="Marcussen T."/>
            <person name="Sandve S.R."/>
            <person name="Heier L."/>
            <person name="Spannagl M."/>
            <person name="Pfeifer M."/>
            <person name="Jakobsen K.S."/>
            <person name="Wulff B.B."/>
            <person name="Steuernagel B."/>
            <person name="Mayer K.F."/>
            <person name="Olsen O.A."/>
        </authorList>
    </citation>
    <scope>NUCLEOTIDE SEQUENCE [LARGE SCALE GENOMIC DNA]</scope>
    <source>
        <strain evidence="3">cv. AL8/78</strain>
    </source>
</reference>
<dbReference type="Gramene" id="AET2Gv20601400.2">
    <property type="protein sequence ID" value="AET2Gv20601400.2"/>
    <property type="gene ID" value="AET2Gv20601400"/>
</dbReference>
<feature type="compositionally biased region" description="Polar residues" evidence="1">
    <location>
        <begin position="18"/>
        <end position="55"/>
    </location>
</feature>
<reference evidence="2" key="5">
    <citation type="journal article" date="2021" name="G3 (Bethesda)">
        <title>Aegilops tauschii genome assembly Aet v5.0 features greater sequence contiguity and improved annotation.</title>
        <authorList>
            <person name="Wang L."/>
            <person name="Zhu T."/>
            <person name="Rodriguez J.C."/>
            <person name="Deal K.R."/>
            <person name="Dubcovsky J."/>
            <person name="McGuire P.E."/>
            <person name="Lux T."/>
            <person name="Spannagl M."/>
            <person name="Mayer K.F.X."/>
            <person name="Baldrich P."/>
            <person name="Meyers B.C."/>
            <person name="Huo N."/>
            <person name="Gu Y.Q."/>
            <person name="Zhou H."/>
            <person name="Devos K.M."/>
            <person name="Bennetzen J.L."/>
            <person name="Unver T."/>
            <person name="Budak H."/>
            <person name="Gulick P.J."/>
            <person name="Galiba G."/>
            <person name="Kalapos B."/>
            <person name="Nelson D.R."/>
            <person name="Li P."/>
            <person name="You F.M."/>
            <person name="Luo M.C."/>
            <person name="Dvorak J."/>
        </authorList>
    </citation>
    <scope>NUCLEOTIDE SEQUENCE [LARGE SCALE GENOMIC DNA]</scope>
    <source>
        <strain evidence="2">cv. AL8/78</strain>
    </source>
</reference>
<organism evidence="2 3">
    <name type="scientific">Aegilops tauschii subsp. strangulata</name>
    <name type="common">Goatgrass</name>
    <dbReference type="NCBI Taxonomy" id="200361"/>
    <lineage>
        <taxon>Eukaryota</taxon>
        <taxon>Viridiplantae</taxon>
        <taxon>Streptophyta</taxon>
        <taxon>Embryophyta</taxon>
        <taxon>Tracheophyta</taxon>
        <taxon>Spermatophyta</taxon>
        <taxon>Magnoliopsida</taxon>
        <taxon>Liliopsida</taxon>
        <taxon>Poales</taxon>
        <taxon>Poaceae</taxon>
        <taxon>BOP clade</taxon>
        <taxon>Pooideae</taxon>
        <taxon>Triticodae</taxon>
        <taxon>Triticeae</taxon>
        <taxon>Triticinae</taxon>
        <taxon>Aegilops</taxon>
    </lineage>
</organism>
<sequence>MRRSGQQQPLGINHRRQGISSKESSTGAHLSRLTSAPLPSTMAAGTSTPAPNLSANIRPPLPHRHPSTRTTATHRQPPGVTGGKVPSTTSTSRKERLV</sequence>
<feature type="compositionally biased region" description="Polar residues" evidence="1">
    <location>
        <begin position="1"/>
        <end position="10"/>
    </location>
</feature>
<evidence type="ECO:0000313" key="2">
    <source>
        <dbReference type="EnsemblPlants" id="AET2Gv20601400.2"/>
    </source>
</evidence>
<evidence type="ECO:0000256" key="1">
    <source>
        <dbReference type="SAM" id="MobiDB-lite"/>
    </source>
</evidence>
<dbReference type="AlphaFoldDB" id="A0A453BRF8"/>
<dbReference type="EnsemblPlants" id="AET2Gv20601400.2">
    <property type="protein sequence ID" value="AET2Gv20601400.2"/>
    <property type="gene ID" value="AET2Gv20601400"/>
</dbReference>
<proteinExistence type="predicted"/>
<name>A0A453BRF8_AEGTS</name>
<evidence type="ECO:0000313" key="3">
    <source>
        <dbReference type="Proteomes" id="UP000015105"/>
    </source>
</evidence>
<reference evidence="2" key="4">
    <citation type="submission" date="2019-03" db="UniProtKB">
        <authorList>
            <consortium name="EnsemblPlants"/>
        </authorList>
    </citation>
    <scope>IDENTIFICATION</scope>
</reference>